<evidence type="ECO:0000256" key="1">
    <source>
        <dbReference type="SAM" id="MobiDB-lite"/>
    </source>
</evidence>
<dbReference type="STRING" id="1166340.SAMN05192583_0903"/>
<feature type="compositionally biased region" description="Basic and acidic residues" evidence="1">
    <location>
        <begin position="78"/>
        <end position="90"/>
    </location>
</feature>
<evidence type="ECO:0000313" key="2">
    <source>
        <dbReference type="EMBL" id="SEM69787.1"/>
    </source>
</evidence>
<sequence length="90" mass="10525">MSRPPHSVENSHLPFRQRERAMLRFRRMRSLQKFALVHVNVHNHFNLERRFIDCQTTGSDAPPSWRSGRGSRATLPRSKAELHRVEAGSH</sequence>
<organism evidence="2 3">
    <name type="scientific">Sphingomonas gellani</name>
    <dbReference type="NCBI Taxonomy" id="1166340"/>
    <lineage>
        <taxon>Bacteria</taxon>
        <taxon>Pseudomonadati</taxon>
        <taxon>Pseudomonadota</taxon>
        <taxon>Alphaproteobacteria</taxon>
        <taxon>Sphingomonadales</taxon>
        <taxon>Sphingomonadaceae</taxon>
        <taxon>Sphingomonas</taxon>
    </lineage>
</organism>
<name>A0A1H8AJT5_9SPHN</name>
<evidence type="ECO:0000313" key="3">
    <source>
        <dbReference type="Proteomes" id="UP000199206"/>
    </source>
</evidence>
<dbReference type="AlphaFoldDB" id="A0A1H8AJT5"/>
<dbReference type="EMBL" id="FOCF01000002">
    <property type="protein sequence ID" value="SEM69787.1"/>
    <property type="molecule type" value="Genomic_DNA"/>
</dbReference>
<accession>A0A1H8AJT5</accession>
<feature type="region of interest" description="Disordered" evidence="1">
    <location>
        <begin position="56"/>
        <end position="90"/>
    </location>
</feature>
<proteinExistence type="predicted"/>
<gene>
    <name evidence="2" type="ORF">SAMN05192583_0903</name>
</gene>
<protein>
    <recommendedName>
        <fullName evidence="4">DDE domain-containing protein</fullName>
    </recommendedName>
</protein>
<keyword evidence="3" id="KW-1185">Reference proteome</keyword>
<evidence type="ECO:0008006" key="4">
    <source>
        <dbReference type="Google" id="ProtNLM"/>
    </source>
</evidence>
<reference evidence="3" key="1">
    <citation type="submission" date="2016-10" db="EMBL/GenBank/DDBJ databases">
        <authorList>
            <person name="Varghese N."/>
            <person name="Submissions S."/>
        </authorList>
    </citation>
    <scope>NUCLEOTIDE SEQUENCE [LARGE SCALE GENOMIC DNA]</scope>
    <source>
        <strain evidence="3">S6-262</strain>
    </source>
</reference>
<dbReference type="Proteomes" id="UP000199206">
    <property type="component" value="Unassembled WGS sequence"/>
</dbReference>